<dbReference type="AlphaFoldDB" id="A0A318HZI9"/>
<dbReference type="InterPro" id="IPR019219">
    <property type="entry name" value="DUF2130"/>
</dbReference>
<evidence type="ECO:0000313" key="2">
    <source>
        <dbReference type="EMBL" id="PXX22476.1"/>
    </source>
</evidence>
<comment type="caution">
    <text evidence="2">The sequence shown here is derived from an EMBL/GenBank/DDBJ whole genome shotgun (WGS) entry which is preliminary data.</text>
</comment>
<accession>A0A318HZI9</accession>
<dbReference type="Pfam" id="PF09903">
    <property type="entry name" value="DUF2130"/>
    <property type="match status" value="1"/>
</dbReference>
<dbReference type="Proteomes" id="UP000248314">
    <property type="component" value="Unassembled WGS sequence"/>
</dbReference>
<dbReference type="PIRSF" id="PIRSF005850">
    <property type="entry name" value="UCP005850"/>
    <property type="match status" value="1"/>
</dbReference>
<sequence>MNELKCPKCGNVFKVDEADYGYIVNQVKNHEFEAEVCKRLAEINERTKTEQALANARKEQSFQTKLAEIEKRLNEKDAEIQRLKGEKENALSLQKAEMNTAIANLKQTMEGMETQKRNEMAIALAQKEETINKLKHEISQNDNKLKLALMEQRINAEKEAQEKEHQIVKLQSEIEQEKSRAQLNQADLKKQFDNELRLKQEQIDYYRDLKTKMSTKMVGETLEQHCSIEYERYLRPMLPNAFFGKDNDASDGTKGDFVFRDSGDGTEYLSIMFEMKNEMDTTATKHKNDDFLKKLDEDRKKKGCEYAVLVSLLEADNELYNNGIVNKSHIYPKMYVIRPQFFVTFITLLVQASKQALEYKKQLVLAQQKEVDVTNFEAKIEDFRLKFVRHYELYSNKFKDAIKHIDDTIIKLQKVRDELISSENNLRLATQDTEALTIRKLTYNNPTMKAKFDEARKANDIEEIKDIEGLDE</sequence>
<keyword evidence="3" id="KW-1185">Reference proteome</keyword>
<protein>
    <recommendedName>
        <fullName evidence="4">DUF2130 domain-containing protein</fullName>
    </recommendedName>
</protein>
<name>A0A318HZI9_9BACT</name>
<gene>
    <name evidence="2" type="ORF">EJ73_01237</name>
</gene>
<keyword evidence="1" id="KW-0175">Coiled coil</keyword>
<evidence type="ECO:0000313" key="3">
    <source>
        <dbReference type="Proteomes" id="UP000248314"/>
    </source>
</evidence>
<evidence type="ECO:0008006" key="4">
    <source>
        <dbReference type="Google" id="ProtNLM"/>
    </source>
</evidence>
<evidence type="ECO:0000256" key="1">
    <source>
        <dbReference type="SAM" id="Coils"/>
    </source>
</evidence>
<proteinExistence type="predicted"/>
<organism evidence="2 3">
    <name type="scientific">Hoylesella shahii DSM 15611 = JCM 12083</name>
    <dbReference type="NCBI Taxonomy" id="1122991"/>
    <lineage>
        <taxon>Bacteria</taxon>
        <taxon>Pseudomonadati</taxon>
        <taxon>Bacteroidota</taxon>
        <taxon>Bacteroidia</taxon>
        <taxon>Bacteroidales</taxon>
        <taxon>Prevotellaceae</taxon>
        <taxon>Hoylesella</taxon>
    </lineage>
</organism>
<dbReference type="STRING" id="1122991.GCA_000613445_01026"/>
<feature type="coiled-coil region" evidence="1">
    <location>
        <begin position="59"/>
        <end position="191"/>
    </location>
</feature>
<dbReference type="RefSeq" id="WP_110370169.1">
    <property type="nucleotide sequence ID" value="NZ_QJJX01000011.1"/>
</dbReference>
<reference evidence="2 3" key="1">
    <citation type="submission" date="2018-05" db="EMBL/GenBank/DDBJ databases">
        <title>Genomic Encyclopedia of Type Strains, Phase I: the one thousand microbial genomes (KMG-I) project.</title>
        <authorList>
            <person name="Kyrpides N."/>
        </authorList>
    </citation>
    <scope>NUCLEOTIDE SEQUENCE [LARGE SCALE GENOMIC DNA]</scope>
    <source>
        <strain evidence="2 3">DSM 15611</strain>
    </source>
</reference>
<dbReference type="EMBL" id="QJJX01000011">
    <property type="protein sequence ID" value="PXX22476.1"/>
    <property type="molecule type" value="Genomic_DNA"/>
</dbReference>